<sequence length="193" mass="22656">MNRWRHALTCNYNPTLSRMTSTYCRFYRDIRTGVRRRSIRLNRNPRAKLAPIEQAYNKGLDCYDTCDKSIPVYVIDPIEKITDAYLDQFLYPAIISISRIVIDLCQVFDQELEAWDITRPSLLIDSENVLYGTTTQKHWLDMQCCWGDFGSHDIEFLYSISMFGLFSRECVDLLISNRTNDRNRLGLHFAFGL</sequence>
<evidence type="ECO:0000313" key="1">
    <source>
        <dbReference type="EMBL" id="KNE89301.1"/>
    </source>
</evidence>
<dbReference type="InterPro" id="IPR027652">
    <property type="entry name" value="PRP8"/>
</dbReference>
<organism evidence="1 2">
    <name type="scientific">Puccinia striiformis f. sp. tritici PST-78</name>
    <dbReference type="NCBI Taxonomy" id="1165861"/>
    <lineage>
        <taxon>Eukaryota</taxon>
        <taxon>Fungi</taxon>
        <taxon>Dikarya</taxon>
        <taxon>Basidiomycota</taxon>
        <taxon>Pucciniomycotina</taxon>
        <taxon>Pucciniomycetes</taxon>
        <taxon>Pucciniales</taxon>
        <taxon>Pucciniaceae</taxon>
        <taxon>Puccinia</taxon>
    </lineage>
</organism>
<dbReference type="STRING" id="1165861.A0A0L0UQV5"/>
<dbReference type="GO" id="GO:0030620">
    <property type="term" value="F:U2 snRNA binding"/>
    <property type="evidence" value="ECO:0007669"/>
    <property type="project" value="TreeGrafter"/>
</dbReference>
<dbReference type="GO" id="GO:0000244">
    <property type="term" value="P:spliceosomal tri-snRNP complex assembly"/>
    <property type="evidence" value="ECO:0007669"/>
    <property type="project" value="TreeGrafter"/>
</dbReference>
<keyword evidence="2" id="KW-1185">Reference proteome</keyword>
<name>A0A0L0UQV5_9BASI</name>
<accession>A0A0L0UQV5</accession>
<dbReference type="GO" id="GO:0030619">
    <property type="term" value="F:U1 snRNA binding"/>
    <property type="evidence" value="ECO:0007669"/>
    <property type="project" value="TreeGrafter"/>
</dbReference>
<dbReference type="PANTHER" id="PTHR11140:SF0">
    <property type="entry name" value="PRE-MRNA-PROCESSING-SPLICING FACTOR 8"/>
    <property type="match status" value="1"/>
</dbReference>
<dbReference type="EMBL" id="AJIL01000406">
    <property type="protein sequence ID" value="KNE89301.1"/>
    <property type="molecule type" value="Genomic_DNA"/>
</dbReference>
<gene>
    <name evidence="1" type="ORF">PSTG_17246</name>
</gene>
<reference evidence="2" key="1">
    <citation type="submission" date="2014-03" db="EMBL/GenBank/DDBJ databases">
        <title>The Genome Sequence of Puccinia striiformis f. sp. tritici PST-78.</title>
        <authorList>
            <consortium name="The Broad Institute Genome Sequencing Platform"/>
            <person name="Cuomo C."/>
            <person name="Hulbert S."/>
            <person name="Chen X."/>
            <person name="Walker B."/>
            <person name="Young S.K."/>
            <person name="Zeng Q."/>
            <person name="Gargeya S."/>
            <person name="Fitzgerald M."/>
            <person name="Haas B."/>
            <person name="Abouelleil A."/>
            <person name="Alvarado L."/>
            <person name="Arachchi H.M."/>
            <person name="Berlin A.M."/>
            <person name="Chapman S.B."/>
            <person name="Goldberg J."/>
            <person name="Griggs A."/>
            <person name="Gujja S."/>
            <person name="Hansen M."/>
            <person name="Howarth C."/>
            <person name="Imamovic A."/>
            <person name="Larimer J."/>
            <person name="McCowan C."/>
            <person name="Montmayeur A."/>
            <person name="Murphy C."/>
            <person name="Neiman D."/>
            <person name="Pearson M."/>
            <person name="Priest M."/>
            <person name="Roberts A."/>
            <person name="Saif S."/>
            <person name="Shea T."/>
            <person name="Sisk P."/>
            <person name="Sykes S."/>
            <person name="Wortman J."/>
            <person name="Nusbaum C."/>
            <person name="Birren B."/>
        </authorList>
    </citation>
    <scope>NUCLEOTIDE SEQUENCE [LARGE SCALE GENOMIC DNA]</scope>
    <source>
        <strain evidence="2">race PST-78</strain>
    </source>
</reference>
<proteinExistence type="predicted"/>
<dbReference type="AlphaFoldDB" id="A0A0L0UQV5"/>
<dbReference type="GO" id="GO:0005682">
    <property type="term" value="C:U5 snRNP"/>
    <property type="evidence" value="ECO:0007669"/>
    <property type="project" value="TreeGrafter"/>
</dbReference>
<dbReference type="GO" id="GO:0097157">
    <property type="term" value="F:pre-mRNA intronic binding"/>
    <property type="evidence" value="ECO:0007669"/>
    <property type="project" value="TreeGrafter"/>
</dbReference>
<comment type="caution">
    <text evidence="1">The sequence shown here is derived from an EMBL/GenBank/DDBJ whole genome shotgun (WGS) entry which is preliminary data.</text>
</comment>
<dbReference type="PANTHER" id="PTHR11140">
    <property type="entry name" value="PRE-MRNA SPLICING FACTOR PRP8"/>
    <property type="match status" value="1"/>
</dbReference>
<evidence type="ECO:0000313" key="2">
    <source>
        <dbReference type="Proteomes" id="UP000054564"/>
    </source>
</evidence>
<dbReference type="GO" id="GO:0071013">
    <property type="term" value="C:catalytic step 2 spliceosome"/>
    <property type="evidence" value="ECO:0007669"/>
    <property type="project" value="TreeGrafter"/>
</dbReference>
<dbReference type="GO" id="GO:0017070">
    <property type="term" value="F:U6 snRNA binding"/>
    <property type="evidence" value="ECO:0007669"/>
    <property type="project" value="TreeGrafter"/>
</dbReference>
<dbReference type="Proteomes" id="UP000054564">
    <property type="component" value="Unassembled WGS sequence"/>
</dbReference>
<protein>
    <submittedName>
        <fullName evidence="1">Uncharacterized protein</fullName>
    </submittedName>
</protein>
<dbReference type="GO" id="GO:0030623">
    <property type="term" value="F:U5 snRNA binding"/>
    <property type="evidence" value="ECO:0007669"/>
    <property type="project" value="TreeGrafter"/>
</dbReference>
<dbReference type="Gene3D" id="3.90.1570.40">
    <property type="match status" value="1"/>
</dbReference>